<proteinExistence type="predicted"/>
<dbReference type="EMBL" id="JAHQZT010000010">
    <property type="protein sequence ID" value="MBV0933561.1"/>
    <property type="molecule type" value="Genomic_DNA"/>
</dbReference>
<protein>
    <submittedName>
        <fullName evidence="3">Flagellar brake protein</fullName>
    </submittedName>
</protein>
<evidence type="ECO:0000259" key="2">
    <source>
        <dbReference type="Pfam" id="PF12945"/>
    </source>
</evidence>
<dbReference type="RefSeq" id="WP_217334982.1">
    <property type="nucleotide sequence ID" value="NZ_JAHQZT010000010.1"/>
</dbReference>
<reference evidence="3 4" key="1">
    <citation type="submission" date="2021-06" db="EMBL/GenBank/DDBJ databases">
        <title>Bacterium isolated from marine sediment.</title>
        <authorList>
            <person name="Zhu K.-L."/>
            <person name="Du Z.-J."/>
            <person name="Liang Q.-Y."/>
        </authorList>
    </citation>
    <scope>NUCLEOTIDE SEQUENCE [LARGE SCALE GENOMIC DNA]</scope>
    <source>
        <strain evidence="3 4">A346</strain>
    </source>
</reference>
<comment type="caution">
    <text evidence="3">The sequence shown here is derived from an EMBL/GenBank/DDBJ whole genome shotgun (WGS) entry which is preliminary data.</text>
</comment>
<feature type="domain" description="Type III secretion system flagellar brake protein YcgR PilZN" evidence="2">
    <location>
        <begin position="24"/>
        <end position="104"/>
    </location>
</feature>
<keyword evidence="3" id="KW-0969">Cilium</keyword>
<gene>
    <name evidence="3" type="ORF">KTN04_09450</name>
</gene>
<evidence type="ECO:0000313" key="3">
    <source>
        <dbReference type="EMBL" id="MBV0933561.1"/>
    </source>
</evidence>
<feature type="domain" description="PilZ" evidence="1">
    <location>
        <begin position="113"/>
        <end position="224"/>
    </location>
</feature>
<sequence length="239" mass="26696">MTDLAAVNEAPRQARLAQLGLASGEKIRLEVRALRQRVVVPLLGFKEHQSLMVGKPRMAPGAAVLHEGTRFMARMMHGNYLCTFETRLIQVQTRPFGYWHLEYPEWVELRRVRRHSRVGMVLSVRVEPDDPVMLDSSVAQTAICRDISLSGARLESARPLGQPGEQVFVTARVSVAGMVHLLLLPALLRSVTQSESGVIDVFSHGVEFVDLEEETRLVLAGFVYEQQLLGLGMLEDDEV</sequence>
<keyword evidence="3" id="KW-0966">Cell projection</keyword>
<dbReference type="Pfam" id="PF07238">
    <property type="entry name" value="PilZ"/>
    <property type="match status" value="1"/>
</dbReference>
<dbReference type="Proteomes" id="UP000755551">
    <property type="component" value="Unassembled WGS sequence"/>
</dbReference>
<organism evidence="3 4">
    <name type="scientific">Marinobacterium weihaiense</name>
    <dbReference type="NCBI Taxonomy" id="2851016"/>
    <lineage>
        <taxon>Bacteria</taxon>
        <taxon>Pseudomonadati</taxon>
        <taxon>Pseudomonadota</taxon>
        <taxon>Gammaproteobacteria</taxon>
        <taxon>Oceanospirillales</taxon>
        <taxon>Oceanospirillaceae</taxon>
        <taxon>Marinobacterium</taxon>
    </lineage>
</organism>
<dbReference type="Pfam" id="PF12945">
    <property type="entry name" value="PilZNR"/>
    <property type="match status" value="1"/>
</dbReference>
<accession>A0ABS6MB77</accession>
<name>A0ABS6MB77_9GAMM</name>
<evidence type="ECO:0000259" key="1">
    <source>
        <dbReference type="Pfam" id="PF07238"/>
    </source>
</evidence>
<keyword evidence="4" id="KW-1185">Reference proteome</keyword>
<evidence type="ECO:0000313" key="4">
    <source>
        <dbReference type="Proteomes" id="UP000755551"/>
    </source>
</evidence>
<keyword evidence="3" id="KW-0282">Flagellum</keyword>
<dbReference type="InterPro" id="IPR009875">
    <property type="entry name" value="PilZ_domain"/>
</dbReference>
<dbReference type="InterPro" id="IPR009926">
    <property type="entry name" value="T3SS_YcgR_PilZN"/>
</dbReference>